<dbReference type="Proteomes" id="UP000050514">
    <property type="component" value="Unassembled WGS sequence"/>
</dbReference>
<accession>A0A0P6XUQ4</accession>
<keyword evidence="2" id="KW-1185">Reference proteome</keyword>
<reference evidence="1 2" key="1">
    <citation type="submission" date="2015-07" db="EMBL/GenBank/DDBJ databases">
        <title>Draft genome of Bellilinea caldifistulae DSM 17877.</title>
        <authorList>
            <person name="Hemp J."/>
            <person name="Ward L.M."/>
            <person name="Pace L.A."/>
            <person name="Fischer W.W."/>
        </authorList>
    </citation>
    <scope>NUCLEOTIDE SEQUENCE [LARGE SCALE GENOMIC DNA]</scope>
    <source>
        <strain evidence="1 2">GOMI-1</strain>
    </source>
</reference>
<gene>
    <name evidence="1" type="ORF">AC812_00480</name>
</gene>
<dbReference type="AlphaFoldDB" id="A0A0P6XUQ4"/>
<evidence type="ECO:0000313" key="1">
    <source>
        <dbReference type="EMBL" id="KPL78912.1"/>
    </source>
</evidence>
<dbReference type="RefSeq" id="WP_061912998.1">
    <property type="nucleotide sequence ID" value="NZ_DF967971.1"/>
</dbReference>
<evidence type="ECO:0000313" key="2">
    <source>
        <dbReference type="Proteomes" id="UP000050514"/>
    </source>
</evidence>
<name>A0A0P6XUQ4_9CHLR</name>
<organism evidence="1 2">
    <name type="scientific">Bellilinea caldifistulae</name>
    <dbReference type="NCBI Taxonomy" id="360411"/>
    <lineage>
        <taxon>Bacteria</taxon>
        <taxon>Bacillati</taxon>
        <taxon>Chloroflexota</taxon>
        <taxon>Anaerolineae</taxon>
        <taxon>Anaerolineales</taxon>
        <taxon>Anaerolineaceae</taxon>
        <taxon>Bellilinea</taxon>
    </lineage>
</organism>
<comment type="caution">
    <text evidence="1">The sequence shown here is derived from an EMBL/GenBank/DDBJ whole genome shotgun (WGS) entry which is preliminary data.</text>
</comment>
<protein>
    <submittedName>
        <fullName evidence="1">Uncharacterized protein</fullName>
    </submittedName>
</protein>
<proteinExistence type="predicted"/>
<sequence length="84" mass="9646">MVFRNCSSEDEVLDNLAILYRVQLSLVKDARERGKVPAFNMAYFFADVLDCLGRLDYEALVRVMGESVARKIWDEVKPFNGRAN</sequence>
<dbReference type="EMBL" id="LGHJ01000002">
    <property type="protein sequence ID" value="KPL78912.1"/>
    <property type="molecule type" value="Genomic_DNA"/>
</dbReference>